<accession>A0A9Q8ZAW7</accession>
<evidence type="ECO:0000256" key="8">
    <source>
        <dbReference type="SAM" id="SignalP"/>
    </source>
</evidence>
<dbReference type="InterPro" id="IPR050426">
    <property type="entry name" value="Glycosyltransferase_28"/>
</dbReference>
<dbReference type="Pfam" id="PF04101">
    <property type="entry name" value="Glyco_tran_28_C"/>
    <property type="match status" value="1"/>
</dbReference>
<keyword evidence="8" id="KW-0732">Signal</keyword>
<dbReference type="PANTHER" id="PTHR48050:SF13">
    <property type="entry name" value="STEROL 3-BETA-GLUCOSYLTRANSFERASE UGT80A2"/>
    <property type="match status" value="1"/>
</dbReference>
<evidence type="ECO:0000256" key="2">
    <source>
        <dbReference type="ARBA" id="ARBA00012614"/>
    </source>
</evidence>
<organism evidence="10 11">
    <name type="scientific">Curvularia clavata</name>
    <dbReference type="NCBI Taxonomy" id="95742"/>
    <lineage>
        <taxon>Eukaryota</taxon>
        <taxon>Fungi</taxon>
        <taxon>Dikarya</taxon>
        <taxon>Ascomycota</taxon>
        <taxon>Pezizomycotina</taxon>
        <taxon>Dothideomycetes</taxon>
        <taxon>Pleosporomycetidae</taxon>
        <taxon>Pleosporales</taxon>
        <taxon>Pleosporineae</taxon>
        <taxon>Pleosporaceae</taxon>
        <taxon>Curvularia</taxon>
    </lineage>
</organism>
<feature type="domain" description="Glycosyl transferase family 28 C-terminal" evidence="9">
    <location>
        <begin position="340"/>
        <end position="426"/>
    </location>
</feature>
<dbReference type="EC" id="2.4.1.141" evidence="2 7"/>
<evidence type="ECO:0000256" key="6">
    <source>
        <dbReference type="ARBA" id="ARBA00048184"/>
    </source>
</evidence>
<name>A0A9Q8ZAW7_CURCL</name>
<dbReference type="AlphaFoldDB" id="A0A9Q8ZAW7"/>
<protein>
    <recommendedName>
        <fullName evidence="3 7">UDP-N-acetylglucosamine transferase subunit ALG13</fullName>
        <ecNumber evidence="2 7">2.4.1.141</ecNumber>
    </recommendedName>
    <alternativeName>
        <fullName evidence="5 7">Asparagine-linked glycosylation protein 13</fullName>
    </alternativeName>
</protein>
<proteinExistence type="inferred from homology"/>
<evidence type="ECO:0000313" key="11">
    <source>
        <dbReference type="Proteomes" id="UP001056012"/>
    </source>
</evidence>
<keyword evidence="7" id="KW-0256">Endoplasmic reticulum</keyword>
<comment type="subunit">
    <text evidence="1 7">Heterodimer with ALG14 to form a functional enzyme.</text>
</comment>
<dbReference type="GO" id="GO:0004577">
    <property type="term" value="F:N-acetylglucosaminyldiphosphodolichol N-acetylglucosaminyltransferase activity"/>
    <property type="evidence" value="ECO:0007669"/>
    <property type="project" value="UniProtKB-EC"/>
</dbReference>
<evidence type="ECO:0000256" key="1">
    <source>
        <dbReference type="ARBA" id="ARBA00011198"/>
    </source>
</evidence>
<dbReference type="GO" id="GO:0005783">
    <property type="term" value="C:endoplasmic reticulum"/>
    <property type="evidence" value="ECO:0007669"/>
    <property type="project" value="UniProtKB-SubCell"/>
</dbReference>
<reference evidence="10" key="1">
    <citation type="submission" date="2021-12" db="EMBL/GenBank/DDBJ databases">
        <title>Curvularia clavata genome.</title>
        <authorList>
            <person name="Cao Y."/>
        </authorList>
    </citation>
    <scope>NUCLEOTIDE SEQUENCE</scope>
    <source>
        <strain evidence="10">Yc1106</strain>
    </source>
</reference>
<dbReference type="InterPro" id="IPR007235">
    <property type="entry name" value="Glyco_trans_28_C"/>
</dbReference>
<evidence type="ECO:0000313" key="10">
    <source>
        <dbReference type="EMBL" id="USP78767.1"/>
    </source>
</evidence>
<gene>
    <name evidence="7" type="primary">ALG13</name>
    <name evidence="10" type="ORF">yc1106_06041</name>
</gene>
<evidence type="ECO:0000256" key="3">
    <source>
        <dbReference type="ARBA" id="ARBA00017468"/>
    </source>
</evidence>
<dbReference type="EMBL" id="CP089277">
    <property type="protein sequence ID" value="USP78767.1"/>
    <property type="molecule type" value="Genomic_DNA"/>
</dbReference>
<evidence type="ECO:0000256" key="7">
    <source>
        <dbReference type="RuleBase" id="RU362128"/>
    </source>
</evidence>
<feature type="chain" id="PRO_5040432279" description="UDP-N-acetylglucosamine transferase subunit ALG13" evidence="8">
    <location>
        <begin position="21"/>
        <end position="496"/>
    </location>
</feature>
<dbReference type="SUPFAM" id="SSF53756">
    <property type="entry name" value="UDP-Glycosyltransferase/glycogen phosphorylase"/>
    <property type="match status" value="1"/>
</dbReference>
<dbReference type="PANTHER" id="PTHR48050">
    <property type="entry name" value="STEROL 3-BETA-GLUCOSYLTRANSFERASE"/>
    <property type="match status" value="1"/>
</dbReference>
<evidence type="ECO:0000259" key="9">
    <source>
        <dbReference type="Pfam" id="PF04101"/>
    </source>
</evidence>
<sequence length="496" mass="54847">MQSLTHALLFLFSLISFTNCFPTNLTLLGHDDLGGLAVRGVQYPSTAADRQVKEVVDALAHSAGSKISGSAQALKAVEDQLKKGLQGRNGKKKIEVFFIIYGGSNGDVPLLSSVLQGMLDRPDIFDVKHSLVLGDSYRDFFPQALRTRFADDNTEWASKTNPPRREQAIAMFLAKMSSILSGWNPDLIVASHFIPPGATTPEQKKQIRTLTAPSKTRLIVQLQVYYLPGLPSTSLTLKDIKPNSIRMYGQQPEIWDKSSAKDVGAAMVGKLPRLSSTASTAKPPRTGEVYAWIDKQKQARRQIFYMGMGMKERAFDKRRAFPAFMDLAKEELATLSDWSYIILHNVQRSESDFYRTSHSGRVFHLFVGETSWATLFPEMGVVLTHGGVGSVTDAIAAGVPQIILPTDYAADQEYFAKRLEKMQIGVGLPKIPYGALSKPQATSVKEIRAAFAKIKTDRKHYVDGIKPFRKDLANTKAVDNAFEIITRMCAGLVARD</sequence>
<evidence type="ECO:0000256" key="5">
    <source>
        <dbReference type="ARBA" id="ARBA00032061"/>
    </source>
</evidence>
<keyword evidence="7" id="KW-0328">Glycosyltransferase</keyword>
<comment type="function">
    <text evidence="4 7">Involved in protein N-glycosylation. Essential for the second step of the dolichol-linked oligosaccharide pathway.</text>
</comment>
<keyword evidence="11" id="KW-1185">Reference proteome</keyword>
<dbReference type="Gene3D" id="3.40.50.2000">
    <property type="entry name" value="Glycogen Phosphorylase B"/>
    <property type="match status" value="1"/>
</dbReference>
<dbReference type="OrthoDB" id="4812683at2759"/>
<dbReference type="VEuPathDB" id="FungiDB:yc1106_06041"/>
<comment type="subcellular location">
    <subcellularLocation>
        <location evidence="7">Endoplasmic reticulum</location>
    </subcellularLocation>
</comment>
<comment type="similarity">
    <text evidence="7">Belongs to the glycosyltransferase 28 family.</text>
</comment>
<dbReference type="Proteomes" id="UP001056012">
    <property type="component" value="Chromosome 4"/>
</dbReference>
<feature type="signal peptide" evidence="8">
    <location>
        <begin position="1"/>
        <end position="20"/>
    </location>
</feature>
<comment type="catalytic activity">
    <reaction evidence="6">
        <text>an N-acetyl-alpha-D-glucosaminyl-diphospho-di-trans,poly-cis-dolichol + UDP-N-acetyl-alpha-D-glucosamine = an N,N'-diacetylchitobiosyl-diphospho-di-trans,poly-cis-dolichol + UDP + H(+)</text>
        <dbReference type="Rhea" id="RHEA:23380"/>
        <dbReference type="Rhea" id="RHEA-COMP:19507"/>
        <dbReference type="Rhea" id="RHEA-COMP:19510"/>
        <dbReference type="ChEBI" id="CHEBI:15378"/>
        <dbReference type="ChEBI" id="CHEBI:57269"/>
        <dbReference type="ChEBI" id="CHEBI:57705"/>
        <dbReference type="ChEBI" id="CHEBI:58223"/>
        <dbReference type="ChEBI" id="CHEBI:58427"/>
        <dbReference type="EC" id="2.4.1.141"/>
    </reaction>
</comment>
<keyword evidence="7" id="KW-0808">Transferase</keyword>
<evidence type="ECO:0000256" key="4">
    <source>
        <dbReference type="ARBA" id="ARBA00024804"/>
    </source>
</evidence>